<sequence length="269" mass="30130">MSQIDRGRSLRKMYSSHDLVGDTATSPPLSSTKASAMTSTAKKPGQVMADAAATAEFNEKRWVWLPDDKKGYVAGWIVKELTSSDSNDEPSTESISPTDAMVEVRCVDDKTRTIKFDSLEKMNPPKFDKVEDIADLTFLNEPSVVHNLRQRYESKMIYTYSGLFLVAINPYHPLPIYTPQVISQYKNKRREENPPHVYAVAERSWQNMLGERENQSILITGESGAGKTENTKRVISYLTAIASTQKFPTSGSDQIGLQQVVLLNWSENG</sequence>
<proteinExistence type="inferred from homology"/>
<dbReference type="Pfam" id="PF02736">
    <property type="entry name" value="Myosin_N"/>
    <property type="match status" value="1"/>
</dbReference>
<dbReference type="InterPro" id="IPR001609">
    <property type="entry name" value="Myosin_head_motor_dom-like"/>
</dbReference>
<dbReference type="VEuPathDB" id="FungiDB:MELLADRAFT_93784"/>
<evidence type="ECO:0000256" key="4">
    <source>
        <dbReference type="ARBA" id="ARBA00023054"/>
    </source>
</evidence>
<dbReference type="InterPro" id="IPR008989">
    <property type="entry name" value="Myosin_S1_N"/>
</dbReference>
<dbReference type="GO" id="GO:0016459">
    <property type="term" value="C:myosin complex"/>
    <property type="evidence" value="ECO:0007669"/>
    <property type="project" value="UniProtKB-KW"/>
</dbReference>
<keyword evidence="13" id="KW-1185">Reference proteome</keyword>
<dbReference type="GO" id="GO:0005737">
    <property type="term" value="C:cytoplasm"/>
    <property type="evidence" value="ECO:0007669"/>
    <property type="project" value="UniProtKB-ARBA"/>
</dbReference>
<evidence type="ECO:0000256" key="5">
    <source>
        <dbReference type="ARBA" id="ARBA00023123"/>
    </source>
</evidence>
<evidence type="ECO:0000256" key="9">
    <source>
        <dbReference type="SAM" id="MobiDB-lite"/>
    </source>
</evidence>
<dbReference type="SUPFAM" id="SSF52540">
    <property type="entry name" value="P-loop containing nucleoside triphosphate hydrolases"/>
    <property type="match status" value="1"/>
</dbReference>
<dbReference type="STRING" id="747676.F4S586"/>
<evidence type="ECO:0000259" key="10">
    <source>
        <dbReference type="PROSITE" id="PS51456"/>
    </source>
</evidence>
<keyword evidence="7 8" id="KW-0009">Actin-binding</keyword>
<name>F4S586_MELLP</name>
<keyword evidence="6 8" id="KW-0505">Motor protein</keyword>
<evidence type="ECO:0000256" key="3">
    <source>
        <dbReference type="ARBA" id="ARBA00022840"/>
    </source>
</evidence>
<evidence type="ECO:0000313" key="12">
    <source>
        <dbReference type="EMBL" id="EGG00203.1"/>
    </source>
</evidence>
<dbReference type="PANTHER" id="PTHR13140">
    <property type="entry name" value="MYOSIN"/>
    <property type="match status" value="1"/>
</dbReference>
<dbReference type="KEGG" id="mlr:MELLADRAFT_93784"/>
<reference evidence="13" key="1">
    <citation type="journal article" date="2011" name="Proc. Natl. Acad. Sci. U.S.A.">
        <title>Obligate biotrophy features unraveled by the genomic analysis of rust fungi.</title>
        <authorList>
            <person name="Duplessis S."/>
            <person name="Cuomo C.A."/>
            <person name="Lin Y.-C."/>
            <person name="Aerts A."/>
            <person name="Tisserant E."/>
            <person name="Veneault-Fourrey C."/>
            <person name="Joly D.L."/>
            <person name="Hacquard S."/>
            <person name="Amselem J."/>
            <person name="Cantarel B.L."/>
            <person name="Chiu R."/>
            <person name="Coutinho P.M."/>
            <person name="Feau N."/>
            <person name="Field M."/>
            <person name="Frey P."/>
            <person name="Gelhaye E."/>
            <person name="Goldberg J."/>
            <person name="Grabherr M.G."/>
            <person name="Kodira C.D."/>
            <person name="Kohler A."/>
            <person name="Kuees U."/>
            <person name="Lindquist E.A."/>
            <person name="Lucas S.M."/>
            <person name="Mago R."/>
            <person name="Mauceli E."/>
            <person name="Morin E."/>
            <person name="Murat C."/>
            <person name="Pangilinan J.L."/>
            <person name="Park R."/>
            <person name="Pearson M."/>
            <person name="Quesneville H."/>
            <person name="Rouhier N."/>
            <person name="Sakthikumar S."/>
            <person name="Salamov A.A."/>
            <person name="Schmutz J."/>
            <person name="Selles B."/>
            <person name="Shapiro H."/>
            <person name="Tanguay P."/>
            <person name="Tuskan G.A."/>
            <person name="Henrissat B."/>
            <person name="Van de Peer Y."/>
            <person name="Rouze P."/>
            <person name="Ellis J.G."/>
            <person name="Dodds P.N."/>
            <person name="Schein J.E."/>
            <person name="Zhong S."/>
            <person name="Hamelin R.C."/>
            <person name="Grigoriev I.V."/>
            <person name="Szabo L.J."/>
            <person name="Martin F."/>
        </authorList>
    </citation>
    <scope>NUCLEOTIDE SEQUENCE [LARGE SCALE GENOMIC DNA]</scope>
    <source>
        <strain evidence="13">98AG31 / pathotype 3-4-7</strain>
    </source>
</reference>
<comment type="similarity">
    <text evidence="1 8">Belongs to the TRAFAC class myosin-kinesin ATPase superfamily. Myosin family.</text>
</comment>
<dbReference type="RefSeq" id="XP_007416606.1">
    <property type="nucleotide sequence ID" value="XM_007416544.1"/>
</dbReference>
<comment type="caution">
    <text evidence="8">Lacks conserved residue(s) required for the propagation of feature annotation.</text>
</comment>
<feature type="compositionally biased region" description="Low complexity" evidence="9">
    <location>
        <begin position="30"/>
        <end position="42"/>
    </location>
</feature>
<dbReference type="PRINTS" id="PR00193">
    <property type="entry name" value="MYOSINHEAVY"/>
</dbReference>
<dbReference type="GO" id="GO:0005524">
    <property type="term" value="F:ATP binding"/>
    <property type="evidence" value="ECO:0007669"/>
    <property type="project" value="UniProtKB-UniRule"/>
</dbReference>
<dbReference type="AlphaFoldDB" id="F4S586"/>
<evidence type="ECO:0000256" key="6">
    <source>
        <dbReference type="ARBA" id="ARBA00023175"/>
    </source>
</evidence>
<accession>F4S586</accession>
<dbReference type="PANTHER" id="PTHR13140:SF857">
    <property type="entry name" value="MYOSIN-11"/>
    <property type="match status" value="1"/>
</dbReference>
<dbReference type="HOGENOM" id="CLU_000192_11_3_1"/>
<evidence type="ECO:0000256" key="8">
    <source>
        <dbReference type="PROSITE-ProRule" id="PRU00782"/>
    </source>
</evidence>
<feature type="domain" description="Myosin motor" evidence="10">
    <location>
        <begin position="128"/>
        <end position="269"/>
    </location>
</feature>
<dbReference type="InterPro" id="IPR027417">
    <property type="entry name" value="P-loop_NTPase"/>
</dbReference>
<evidence type="ECO:0000256" key="7">
    <source>
        <dbReference type="ARBA" id="ARBA00023203"/>
    </source>
</evidence>
<dbReference type="GO" id="GO:0016020">
    <property type="term" value="C:membrane"/>
    <property type="evidence" value="ECO:0007669"/>
    <property type="project" value="TreeGrafter"/>
</dbReference>
<dbReference type="GO" id="GO:0051015">
    <property type="term" value="F:actin filament binding"/>
    <property type="evidence" value="ECO:0007669"/>
    <property type="project" value="InterPro"/>
</dbReference>
<dbReference type="InParanoid" id="F4S586"/>
<dbReference type="PROSITE" id="PS51456">
    <property type="entry name" value="MYOSIN_MOTOR"/>
    <property type="match status" value="1"/>
</dbReference>
<dbReference type="OrthoDB" id="2500868at2759"/>
<keyword evidence="4" id="KW-0175">Coiled coil</keyword>
<evidence type="ECO:0000259" key="11">
    <source>
        <dbReference type="PROSITE" id="PS51844"/>
    </source>
</evidence>
<feature type="region of interest" description="Disordered" evidence="9">
    <location>
        <begin position="1"/>
        <end position="42"/>
    </location>
</feature>
<keyword evidence="5 8" id="KW-0518">Myosin</keyword>
<keyword evidence="2 8" id="KW-0547">Nucleotide-binding</keyword>
<evidence type="ECO:0000313" key="13">
    <source>
        <dbReference type="Proteomes" id="UP000001072"/>
    </source>
</evidence>
<dbReference type="eggNOG" id="KOG0161">
    <property type="taxonomic scope" value="Eukaryota"/>
</dbReference>
<feature type="domain" description="Myosin N-terminal SH3-like" evidence="11">
    <location>
        <begin position="58"/>
        <end position="124"/>
    </location>
</feature>
<dbReference type="GO" id="GO:0007015">
    <property type="term" value="P:actin filament organization"/>
    <property type="evidence" value="ECO:0007669"/>
    <property type="project" value="TreeGrafter"/>
</dbReference>
<organism evidence="13">
    <name type="scientific">Melampsora larici-populina (strain 98AG31 / pathotype 3-4-7)</name>
    <name type="common">Poplar leaf rust fungus</name>
    <dbReference type="NCBI Taxonomy" id="747676"/>
    <lineage>
        <taxon>Eukaryota</taxon>
        <taxon>Fungi</taxon>
        <taxon>Dikarya</taxon>
        <taxon>Basidiomycota</taxon>
        <taxon>Pucciniomycotina</taxon>
        <taxon>Pucciniomycetes</taxon>
        <taxon>Pucciniales</taxon>
        <taxon>Melampsoraceae</taxon>
        <taxon>Melampsora</taxon>
    </lineage>
</organism>
<dbReference type="GeneID" id="18936691"/>
<dbReference type="Gene3D" id="2.30.30.360">
    <property type="entry name" value="Myosin S1 fragment, N-terminal"/>
    <property type="match status" value="1"/>
</dbReference>
<evidence type="ECO:0008006" key="14">
    <source>
        <dbReference type="Google" id="ProtNLM"/>
    </source>
</evidence>
<evidence type="ECO:0000256" key="1">
    <source>
        <dbReference type="ARBA" id="ARBA00008314"/>
    </source>
</evidence>
<gene>
    <name evidence="12" type="ORF">MELLADRAFT_93784</name>
</gene>
<dbReference type="Proteomes" id="UP000001072">
    <property type="component" value="Unassembled WGS sequence"/>
</dbReference>
<dbReference type="Gene3D" id="3.40.850.10">
    <property type="entry name" value="Kinesin motor domain"/>
    <property type="match status" value="1"/>
</dbReference>
<protein>
    <recommendedName>
        <fullName evidence="14">Myosin motor domain-containing protein</fullName>
    </recommendedName>
</protein>
<dbReference type="GO" id="GO:0000146">
    <property type="term" value="F:microfilament motor activity"/>
    <property type="evidence" value="ECO:0007669"/>
    <property type="project" value="TreeGrafter"/>
</dbReference>
<feature type="binding site" evidence="8">
    <location>
        <begin position="221"/>
        <end position="228"/>
    </location>
    <ligand>
        <name>ATP</name>
        <dbReference type="ChEBI" id="CHEBI:30616"/>
    </ligand>
</feature>
<keyword evidence="3 8" id="KW-0067">ATP-binding</keyword>
<dbReference type="Pfam" id="PF00063">
    <property type="entry name" value="Myosin_head"/>
    <property type="match status" value="1"/>
</dbReference>
<dbReference type="FunFam" id="3.40.850.10:FF:000101">
    <property type="entry name" value="Slow myosin heavy chain 2"/>
    <property type="match status" value="1"/>
</dbReference>
<dbReference type="EMBL" id="GL883150">
    <property type="protein sequence ID" value="EGG00203.1"/>
    <property type="molecule type" value="Genomic_DNA"/>
</dbReference>
<dbReference type="InterPro" id="IPR004009">
    <property type="entry name" value="SH3_Myosin"/>
</dbReference>
<dbReference type="PROSITE" id="PS51844">
    <property type="entry name" value="SH3_LIKE"/>
    <property type="match status" value="1"/>
</dbReference>
<evidence type="ECO:0000256" key="2">
    <source>
        <dbReference type="ARBA" id="ARBA00022741"/>
    </source>
</evidence>
<dbReference type="SMART" id="SM00242">
    <property type="entry name" value="MYSc"/>
    <property type="match status" value="1"/>
</dbReference>
<dbReference type="InterPro" id="IPR036961">
    <property type="entry name" value="Kinesin_motor_dom_sf"/>
</dbReference>